<dbReference type="AlphaFoldDB" id="Q74BE6"/>
<dbReference type="KEGG" id="gsu:GSU2095"/>
<organism evidence="6 7">
    <name type="scientific">Geobacter sulfurreducens (strain ATCC 51573 / DSM 12127 / PCA)</name>
    <dbReference type="NCBI Taxonomy" id="243231"/>
    <lineage>
        <taxon>Bacteria</taxon>
        <taxon>Pseudomonadati</taxon>
        <taxon>Thermodesulfobacteriota</taxon>
        <taxon>Desulfuromonadia</taxon>
        <taxon>Geobacterales</taxon>
        <taxon>Geobacteraceae</taxon>
        <taxon>Geobacter</taxon>
    </lineage>
</organism>
<comment type="cofactor">
    <cofactor evidence="1">
        <name>FAD</name>
        <dbReference type="ChEBI" id="CHEBI:57692"/>
    </cofactor>
</comment>
<reference evidence="6 7" key="2">
    <citation type="journal article" date="2012" name="BMC Genomics">
        <title>Comparative genomic analysis of Geobacter sulfurreducens KN400, a strain with enhanced capacity for extracellular electron transfer and electricity production.</title>
        <authorList>
            <person name="Butler J.E."/>
            <person name="Young N.D."/>
            <person name="Aklujkar M."/>
            <person name="Lovley D.R."/>
        </authorList>
    </citation>
    <scope>NUCLEOTIDE SEQUENCE [LARGE SCALE GENOMIC DNA]</scope>
    <source>
        <strain evidence="7">ATCC 51573 / DSM 12127 / PCA</strain>
    </source>
</reference>
<dbReference type="EMBL" id="AE017180">
    <property type="protein sequence ID" value="AAR35471.1"/>
    <property type="molecule type" value="Genomic_DNA"/>
</dbReference>
<dbReference type="Proteomes" id="UP000000577">
    <property type="component" value="Chromosome"/>
</dbReference>
<dbReference type="Gene3D" id="3.50.50.60">
    <property type="entry name" value="FAD/NAD(P)-binding domain"/>
    <property type="match status" value="2"/>
</dbReference>
<evidence type="ECO:0000313" key="7">
    <source>
        <dbReference type="Proteomes" id="UP000000577"/>
    </source>
</evidence>
<reference evidence="6 7" key="1">
    <citation type="journal article" date="2003" name="Science">
        <title>Genome of Geobacter sulfurreducens: metal reduction in subsurface environments.</title>
        <authorList>
            <person name="Methe B.A."/>
            <person name="Nelson K.E."/>
            <person name="Eisen J.A."/>
            <person name="Paulsen I.T."/>
            <person name="Nelson W."/>
            <person name="Heidelberg J.F."/>
            <person name="Wu D."/>
            <person name="Wu M."/>
            <person name="Ward N."/>
            <person name="Beanan M.J."/>
            <person name="Dodson R.J."/>
            <person name="Madupu R."/>
            <person name="Brinkac L.M."/>
            <person name="Daugherty S.C."/>
            <person name="DeBoy R.T."/>
            <person name="Durkin A.S."/>
            <person name="Gwinn M."/>
            <person name="Kolonay J.F."/>
            <person name="Sullivan S.A."/>
            <person name="Haft D.H."/>
            <person name="Selengut J."/>
            <person name="Davidsen T.M."/>
            <person name="Zafar N."/>
            <person name="White O."/>
            <person name="Tran B."/>
            <person name="Romero C."/>
            <person name="Forberger H.A."/>
            <person name="Weidman J."/>
            <person name="Khouri H."/>
            <person name="Feldblyum T.V."/>
            <person name="Utterback T.R."/>
            <person name="Van Aken S.E."/>
            <person name="Lovley D.R."/>
            <person name="Fraser C.M."/>
        </authorList>
    </citation>
    <scope>NUCLEOTIDE SEQUENCE [LARGE SCALE GENOMIC DNA]</scope>
    <source>
        <strain evidence="7">ATCC 51573 / DSM 12127 / PCA</strain>
    </source>
</reference>
<dbReference type="SMR" id="Q74BE6"/>
<accession>Q74BE6</accession>
<name>Q74BE6_GEOSL</name>
<protein>
    <submittedName>
        <fullName evidence="6">FAD-dependent pyridine nucleotide-disulfide oxidoreductase family protein</fullName>
    </submittedName>
</protein>
<dbReference type="OrthoDB" id="9769238at2"/>
<evidence type="ECO:0000313" key="6">
    <source>
        <dbReference type="EMBL" id="AAR35471.1"/>
    </source>
</evidence>
<dbReference type="HOGENOM" id="CLU_003291_4_4_7"/>
<evidence type="ECO:0000256" key="4">
    <source>
        <dbReference type="ARBA" id="ARBA00022827"/>
    </source>
</evidence>
<dbReference type="SUPFAM" id="SSF51905">
    <property type="entry name" value="FAD/NAD(P)-binding domain"/>
    <property type="match status" value="2"/>
</dbReference>
<evidence type="ECO:0000256" key="1">
    <source>
        <dbReference type="ARBA" id="ARBA00001974"/>
    </source>
</evidence>
<dbReference type="InParanoid" id="Q74BE6"/>
<dbReference type="InterPro" id="IPR036188">
    <property type="entry name" value="FAD/NAD-bd_sf"/>
</dbReference>
<dbReference type="InterPro" id="IPR023753">
    <property type="entry name" value="FAD/NAD-binding_dom"/>
</dbReference>
<keyword evidence="7" id="KW-1185">Reference proteome</keyword>
<dbReference type="STRING" id="243231.GSU2095"/>
<dbReference type="InterPro" id="IPR050260">
    <property type="entry name" value="FAD-bd_OxRdtase"/>
</dbReference>
<dbReference type="eggNOG" id="COG1251">
    <property type="taxonomic scope" value="Bacteria"/>
</dbReference>
<evidence type="ECO:0000256" key="3">
    <source>
        <dbReference type="ARBA" id="ARBA00022630"/>
    </source>
</evidence>
<dbReference type="PATRIC" id="fig|243231.5.peg.2132"/>
<proteinExistence type="inferred from homology"/>
<dbReference type="GO" id="GO:0016491">
    <property type="term" value="F:oxidoreductase activity"/>
    <property type="evidence" value="ECO:0007669"/>
    <property type="project" value="InterPro"/>
</dbReference>
<feature type="domain" description="FAD/NAD(P)-binding" evidence="5">
    <location>
        <begin position="1"/>
        <end position="296"/>
    </location>
</feature>
<dbReference type="EnsemblBacteria" id="AAR35471">
    <property type="protein sequence ID" value="AAR35471"/>
    <property type="gene ID" value="GSU2095"/>
</dbReference>
<comment type="similarity">
    <text evidence="2">Belongs to the FAD-dependent oxidoreductase family.</text>
</comment>
<keyword evidence="4" id="KW-0274">FAD</keyword>
<dbReference type="Pfam" id="PF07992">
    <property type="entry name" value="Pyr_redox_2"/>
    <property type="match status" value="1"/>
</dbReference>
<keyword evidence="3" id="KW-0285">Flavoprotein</keyword>
<dbReference type="PANTHER" id="PTHR43429:SF3">
    <property type="entry name" value="NITRITE REDUCTASE [NAD(P)H]"/>
    <property type="match status" value="1"/>
</dbReference>
<dbReference type="PANTHER" id="PTHR43429">
    <property type="entry name" value="PYRIDINE NUCLEOTIDE-DISULFIDE OXIDOREDUCTASE DOMAIN-CONTAINING"/>
    <property type="match status" value="1"/>
</dbReference>
<dbReference type="RefSeq" id="WP_010942739.1">
    <property type="nucleotide sequence ID" value="NC_002939.5"/>
</dbReference>
<gene>
    <name evidence="6" type="ordered locus">GSU2095</name>
</gene>
<evidence type="ECO:0000259" key="5">
    <source>
        <dbReference type="Pfam" id="PF07992"/>
    </source>
</evidence>
<sequence>MKVVTVGTGMAAAEFVERLRLDGFAGEIVMCGDEEFAPYSPCVIPFYLAGEPLETVYWKGSDFYGRYRVTPRLADPVVEVDAERRLVRTASGRSEQYDRLFYAAGARSWYPRPDWLDTRGVFGFKTLSDMVAIDRYIREHNVGEAVVFGGGFIGVDAALALWHRGLAITLVHRNTRVLSQMTDEEGGQFATAKLVEKTGMDIRLRTTVADIVTTGGELSAVRFSDGTARETKLLIVAIGVSPNSEPLRGDDKGVPSDRQMLAEAGIYAAGDVAVTPHAVTGEAGVYATYPNAMRQARTAARHLLNGDGSYAGSVNTNVLKKHIDFPIVSAGSFTGEPVTWQRGDVWRRVYLKDGMINGYIIIGDTKMSGYVYQLYVSRQRVDGTIRTILSSPRHDAYYRQVTGCGAGRASGRGYGMQGVMAG</sequence>
<evidence type="ECO:0000256" key="2">
    <source>
        <dbReference type="ARBA" id="ARBA00006442"/>
    </source>
</evidence>